<sequence length="261" mass="30216">MLTFHVLSIEETITILGPNNNYIKFTFPKSEEILNRSYKKNLNAFFLFQNDLKKAIKKSKSSSNQFVEFINNIPIIWDKTPETIKSKYKVLSEELEKLNKPSGLTIVSYDPKKPGQKKKYKRRPKENYIRQRNNKINKEKKILDKLSDDMNPEAKPPPVISSVAPSLELSEGFMPPPNESYSVSPPFSQLMGLMEDTYLTPDVNYSVIPPNPLPDVIPSPFQFQTMETDILIEDTNTTMYDQCAEYLSLNYEDTIDYFKFL</sequence>
<dbReference type="VEuPathDB" id="FungiDB:RhiirFUN_020277"/>
<name>A0A2I1FSW1_9GLOM</name>
<comment type="caution">
    <text evidence="2">The sequence shown here is derived from an EMBL/GenBank/DDBJ whole genome shotgun (WGS) entry which is preliminary data.</text>
</comment>
<evidence type="ECO:0000313" key="2">
    <source>
        <dbReference type="EMBL" id="PKY37470.1"/>
    </source>
</evidence>
<proteinExistence type="predicted"/>
<feature type="region of interest" description="Disordered" evidence="1">
    <location>
        <begin position="106"/>
        <end position="133"/>
    </location>
</feature>
<evidence type="ECO:0008006" key="4">
    <source>
        <dbReference type="Google" id="ProtNLM"/>
    </source>
</evidence>
<dbReference type="VEuPathDB" id="FungiDB:RhiirA1_500523"/>
<accession>A0A2I1FSW1</accession>
<evidence type="ECO:0000313" key="3">
    <source>
        <dbReference type="Proteomes" id="UP000234323"/>
    </source>
</evidence>
<dbReference type="InterPro" id="IPR036910">
    <property type="entry name" value="HMG_box_dom_sf"/>
</dbReference>
<dbReference type="EMBL" id="LLXI01000003">
    <property type="protein sequence ID" value="PKY37470.1"/>
    <property type="molecule type" value="Genomic_DNA"/>
</dbReference>
<dbReference type="Proteomes" id="UP000234323">
    <property type="component" value="Unassembled WGS sequence"/>
</dbReference>
<gene>
    <name evidence="2" type="ORF">RhiirA4_450328</name>
</gene>
<evidence type="ECO:0000256" key="1">
    <source>
        <dbReference type="SAM" id="MobiDB-lite"/>
    </source>
</evidence>
<dbReference type="OrthoDB" id="2380909at2759"/>
<organism evidence="2 3">
    <name type="scientific">Rhizophagus irregularis</name>
    <dbReference type="NCBI Taxonomy" id="588596"/>
    <lineage>
        <taxon>Eukaryota</taxon>
        <taxon>Fungi</taxon>
        <taxon>Fungi incertae sedis</taxon>
        <taxon>Mucoromycota</taxon>
        <taxon>Glomeromycotina</taxon>
        <taxon>Glomeromycetes</taxon>
        <taxon>Glomerales</taxon>
        <taxon>Glomeraceae</taxon>
        <taxon>Rhizophagus</taxon>
    </lineage>
</organism>
<dbReference type="AlphaFoldDB" id="A0A2I1FSW1"/>
<protein>
    <recommendedName>
        <fullName evidence="4">MATA-HMG</fullName>
    </recommendedName>
</protein>
<keyword evidence="3" id="KW-1185">Reference proteome</keyword>
<dbReference type="SUPFAM" id="SSF47095">
    <property type="entry name" value="HMG-box"/>
    <property type="match status" value="1"/>
</dbReference>
<feature type="compositionally biased region" description="Basic residues" evidence="1">
    <location>
        <begin position="114"/>
        <end position="124"/>
    </location>
</feature>
<reference evidence="2 3" key="1">
    <citation type="submission" date="2015-10" db="EMBL/GenBank/DDBJ databases">
        <title>Genome analyses suggest a sexual origin of heterokaryosis in a supposedly ancient asexual fungus.</title>
        <authorList>
            <person name="Ropars J."/>
            <person name="Sedzielewska K."/>
            <person name="Noel J."/>
            <person name="Charron P."/>
            <person name="Farinelli L."/>
            <person name="Marton T."/>
            <person name="Kruger M."/>
            <person name="Pelin A."/>
            <person name="Brachmann A."/>
            <person name="Corradi N."/>
        </authorList>
    </citation>
    <scope>NUCLEOTIDE SEQUENCE [LARGE SCALE GENOMIC DNA]</scope>
    <source>
        <strain evidence="2 3">A4</strain>
    </source>
</reference>
<dbReference type="VEuPathDB" id="FungiDB:FUN_013198"/>